<dbReference type="EMBL" id="SLZW01000004">
    <property type="protein sequence ID" value="TCS63093.1"/>
    <property type="molecule type" value="Genomic_DNA"/>
</dbReference>
<evidence type="ECO:0000313" key="4">
    <source>
        <dbReference type="EMBL" id="TCS63093.1"/>
    </source>
</evidence>
<feature type="domain" description="FAD-binding PCMH-type" evidence="3">
    <location>
        <begin position="1"/>
        <end position="183"/>
    </location>
</feature>
<dbReference type="InterPro" id="IPR051312">
    <property type="entry name" value="Diverse_Substr_Oxidored"/>
</dbReference>
<reference evidence="4 5" key="1">
    <citation type="submission" date="2019-03" db="EMBL/GenBank/DDBJ databases">
        <title>Genomic Encyclopedia of Type Strains, Phase IV (KMG-IV): sequencing the most valuable type-strain genomes for metagenomic binning, comparative biology and taxonomic classification.</title>
        <authorList>
            <person name="Goeker M."/>
        </authorList>
    </citation>
    <scope>NUCLEOTIDE SEQUENCE [LARGE SCALE GENOMIC DNA]</scope>
    <source>
        <strain evidence="4 5">DSM 101688</strain>
    </source>
</reference>
<dbReference type="PROSITE" id="PS51387">
    <property type="entry name" value="FAD_PCMH"/>
    <property type="match status" value="1"/>
</dbReference>
<protein>
    <submittedName>
        <fullName evidence="4">Carbon-monoxide dehydrogenase medium subunit/xanthine dehydrogenase FAD-binding subunit</fullName>
    </submittedName>
</protein>
<evidence type="ECO:0000256" key="2">
    <source>
        <dbReference type="ARBA" id="ARBA00022827"/>
    </source>
</evidence>
<dbReference type="InterPro" id="IPR036683">
    <property type="entry name" value="CO_DH_flav_C_dom_sf"/>
</dbReference>
<dbReference type="InterPro" id="IPR002346">
    <property type="entry name" value="Mopterin_DH_FAD-bd"/>
</dbReference>
<dbReference type="Pfam" id="PF00941">
    <property type="entry name" value="FAD_binding_5"/>
    <property type="match status" value="1"/>
</dbReference>
<dbReference type="GO" id="GO:0071949">
    <property type="term" value="F:FAD binding"/>
    <property type="evidence" value="ECO:0007669"/>
    <property type="project" value="InterPro"/>
</dbReference>
<dbReference type="PANTHER" id="PTHR42659">
    <property type="entry name" value="XANTHINE DEHYDROGENASE SUBUNIT C-RELATED"/>
    <property type="match status" value="1"/>
</dbReference>
<sequence length="303" mass="32149">MLQCDTYVVPKTLGEAFDAMARHGAACRLLGGATDILPHARKERREDAHIPCVIDLSRVPQMRAVSLEAGRLVLGGGVPFQRFLDQEILVKNAAVMGACAAWFADAQIREQATIGGNIVNASPAADGVPPLLALNAEVVLHRRVGGNILERTVALADFVTGPGKTLIGADEILTTVRVDALPGYGAAFEKVGRRRSLVISTVCLAAAVELDPSGTVIADARLALGGVGPVAARLDECEAMLIGETVTAQLIEAVAQKPVERVASRTRRAYRRDVVRGFVMRALYGALENAGWAQDVPLRTETS</sequence>
<name>A0A4R3JD61_9PROT</name>
<evidence type="ECO:0000256" key="1">
    <source>
        <dbReference type="ARBA" id="ARBA00022630"/>
    </source>
</evidence>
<dbReference type="Pfam" id="PF03450">
    <property type="entry name" value="CO_deh_flav_C"/>
    <property type="match status" value="1"/>
</dbReference>
<keyword evidence="5" id="KW-1185">Reference proteome</keyword>
<proteinExistence type="predicted"/>
<keyword evidence="2" id="KW-0274">FAD</keyword>
<dbReference type="Gene3D" id="3.30.43.10">
    <property type="entry name" value="Uridine Diphospho-n-acetylenolpyruvylglucosamine Reductase, domain 2"/>
    <property type="match status" value="1"/>
</dbReference>
<dbReference type="SMART" id="SM01092">
    <property type="entry name" value="CO_deh_flav_C"/>
    <property type="match status" value="1"/>
</dbReference>
<keyword evidence="1" id="KW-0285">Flavoprotein</keyword>
<dbReference type="InterPro" id="IPR036318">
    <property type="entry name" value="FAD-bd_PCMH-like_sf"/>
</dbReference>
<dbReference type="AlphaFoldDB" id="A0A4R3JD61"/>
<comment type="caution">
    <text evidence="4">The sequence shown here is derived from an EMBL/GenBank/DDBJ whole genome shotgun (WGS) entry which is preliminary data.</text>
</comment>
<dbReference type="Gene3D" id="3.30.390.50">
    <property type="entry name" value="CO dehydrogenase flavoprotein, C-terminal domain"/>
    <property type="match status" value="1"/>
</dbReference>
<evidence type="ECO:0000259" key="3">
    <source>
        <dbReference type="PROSITE" id="PS51387"/>
    </source>
</evidence>
<accession>A0A4R3JD61</accession>
<organism evidence="4 5">
    <name type="scientific">Varunaivibrio sulfuroxidans</name>
    <dbReference type="NCBI Taxonomy" id="1773489"/>
    <lineage>
        <taxon>Bacteria</taxon>
        <taxon>Pseudomonadati</taxon>
        <taxon>Pseudomonadota</taxon>
        <taxon>Alphaproteobacteria</taxon>
        <taxon>Rhodospirillales</taxon>
        <taxon>Magnetovibrionaceae</taxon>
        <taxon>Varunaivibrio</taxon>
    </lineage>
</organism>
<gene>
    <name evidence="4" type="ORF">EDD55_104186</name>
</gene>
<dbReference type="SUPFAM" id="SSF56176">
    <property type="entry name" value="FAD-binding/transporter-associated domain-like"/>
    <property type="match status" value="1"/>
</dbReference>
<dbReference type="InterPro" id="IPR016166">
    <property type="entry name" value="FAD-bd_PCMH"/>
</dbReference>
<dbReference type="PANTHER" id="PTHR42659:SF9">
    <property type="entry name" value="XANTHINE DEHYDROGENASE FAD-BINDING SUBUNIT XDHB-RELATED"/>
    <property type="match status" value="1"/>
</dbReference>
<dbReference type="RefSeq" id="WP_132938823.1">
    <property type="nucleotide sequence ID" value="NZ_CP119676.1"/>
</dbReference>
<dbReference type="InterPro" id="IPR005107">
    <property type="entry name" value="CO_DH_flav_C"/>
</dbReference>
<dbReference type="GO" id="GO:0016491">
    <property type="term" value="F:oxidoreductase activity"/>
    <property type="evidence" value="ECO:0007669"/>
    <property type="project" value="InterPro"/>
</dbReference>
<dbReference type="Proteomes" id="UP000295304">
    <property type="component" value="Unassembled WGS sequence"/>
</dbReference>
<evidence type="ECO:0000313" key="5">
    <source>
        <dbReference type="Proteomes" id="UP000295304"/>
    </source>
</evidence>
<dbReference type="Gene3D" id="3.30.465.10">
    <property type="match status" value="1"/>
</dbReference>
<dbReference type="InterPro" id="IPR016169">
    <property type="entry name" value="FAD-bd_PCMH_sub2"/>
</dbReference>
<dbReference type="OrthoDB" id="9793944at2"/>
<dbReference type="SUPFAM" id="SSF55447">
    <property type="entry name" value="CO dehydrogenase flavoprotein C-terminal domain-like"/>
    <property type="match status" value="1"/>
</dbReference>
<dbReference type="InterPro" id="IPR016167">
    <property type="entry name" value="FAD-bd_PCMH_sub1"/>
</dbReference>